<accession>A0A1G9RKF7</accession>
<dbReference type="GO" id="GO:0003746">
    <property type="term" value="F:translation elongation factor activity"/>
    <property type="evidence" value="ECO:0007669"/>
    <property type="project" value="UniProtKB-KW"/>
</dbReference>
<dbReference type="InterPro" id="IPR036805">
    <property type="entry name" value="Tscrpt_elong_fac_GreA/B_N_sf"/>
</dbReference>
<dbReference type="GO" id="GO:0032784">
    <property type="term" value="P:regulation of DNA-templated transcription elongation"/>
    <property type="evidence" value="ECO:0007669"/>
    <property type="project" value="UniProtKB-UniRule"/>
</dbReference>
<dbReference type="InterPro" id="IPR001437">
    <property type="entry name" value="Tscrpt_elong_fac_GreA/B_C"/>
</dbReference>
<dbReference type="PIRSF" id="PIRSF006092">
    <property type="entry name" value="GreA_GreB"/>
    <property type="match status" value="1"/>
</dbReference>
<dbReference type="InterPro" id="IPR036953">
    <property type="entry name" value="GreA/GreB_C_sf"/>
</dbReference>
<protein>
    <recommendedName>
        <fullName evidence="4">Transcription elongation factor GreB</fullName>
    </recommendedName>
    <alternativeName>
        <fullName evidence="4">Transcript cleavage factor GreB</fullName>
    </alternativeName>
</protein>
<dbReference type="STRING" id="392333.SAMN05660860_02175"/>
<feature type="domain" description="Transcription elongation factor GreA/GreB N-terminal" evidence="6">
    <location>
        <begin position="14"/>
        <end position="84"/>
    </location>
</feature>
<dbReference type="Gene3D" id="3.10.50.30">
    <property type="entry name" value="Transcription elongation factor, GreA/GreB, C-terminal domain"/>
    <property type="match status" value="1"/>
</dbReference>
<comment type="function">
    <text evidence="4">Necessary for efficient RNA polymerase transcription elongation past template-encoded arresting sites. The arresting sites in DNA have the property of trapping a certain fraction of elongating RNA polymerases that pass through, resulting in locked ternary complexes. Cleavage of the nascent transcript by cleavage factors such as GreA or GreB allows the resumption of elongation from the new 3'terminus. GreB releases sequences of up to 9 nucleotides in length.</text>
</comment>
<dbReference type="NCBIfam" id="TIGR01461">
    <property type="entry name" value="greB"/>
    <property type="match status" value="1"/>
</dbReference>
<dbReference type="InterPro" id="IPR023459">
    <property type="entry name" value="Tscrpt_elong_fac_GreA/B_fam"/>
</dbReference>
<dbReference type="PANTHER" id="PTHR30437">
    <property type="entry name" value="TRANSCRIPTION ELONGATION FACTOR GREA"/>
    <property type="match status" value="1"/>
</dbReference>
<dbReference type="Pfam" id="PF01272">
    <property type="entry name" value="GreA_GreB"/>
    <property type="match status" value="1"/>
</dbReference>
<dbReference type="InterPro" id="IPR022691">
    <property type="entry name" value="Tscrpt_elong_fac_GreA/B_N"/>
</dbReference>
<dbReference type="HAMAP" id="MF_00930">
    <property type="entry name" value="GreB"/>
    <property type="match status" value="1"/>
</dbReference>
<sequence>MTFPIKRDLDKMSIYMTPDCAEAMRAELRDLLYKKRPEMAKTAEWAASNGDRSENADYQYAKRALRRFDGRIRFLSKRLEAAQIIEPVSQAQVAGGRVLFGATVTVDEDGEEKAYSIVGVDETAPGRGVISWVSPLGKALLGKRVGDVVTFMTPKGERELELVKVEYVPIATGVLPPAEEDDGEAEES</sequence>
<dbReference type="SUPFAM" id="SSF54534">
    <property type="entry name" value="FKBP-like"/>
    <property type="match status" value="1"/>
</dbReference>
<evidence type="ECO:0000256" key="3">
    <source>
        <dbReference type="ARBA" id="ARBA00023163"/>
    </source>
</evidence>
<dbReference type="Gene3D" id="1.10.287.180">
    <property type="entry name" value="Transcription elongation factor, GreA/GreB, N-terminal domain"/>
    <property type="match status" value="1"/>
</dbReference>
<dbReference type="Proteomes" id="UP000182146">
    <property type="component" value="Unassembled WGS sequence"/>
</dbReference>
<dbReference type="EMBL" id="FNGU01000004">
    <property type="protein sequence ID" value="SDM23762.1"/>
    <property type="molecule type" value="Genomic_DNA"/>
</dbReference>
<evidence type="ECO:0000256" key="1">
    <source>
        <dbReference type="ARBA" id="ARBA00023015"/>
    </source>
</evidence>
<feature type="domain" description="Transcription elongation factor GreA/GreB C-terminal" evidence="5">
    <location>
        <begin position="96"/>
        <end position="167"/>
    </location>
</feature>
<comment type="similarity">
    <text evidence="4">Belongs to the GreA/GreB family. GreB subfamily.</text>
</comment>
<keyword evidence="2 4" id="KW-0238">DNA-binding</keyword>
<keyword evidence="1 4" id="KW-0805">Transcription regulation</keyword>
<dbReference type="InterPro" id="IPR018151">
    <property type="entry name" value="TF_GreA/GreB_CS"/>
</dbReference>
<evidence type="ECO:0000256" key="4">
    <source>
        <dbReference type="HAMAP-Rule" id="MF_00930"/>
    </source>
</evidence>
<dbReference type="GO" id="GO:0070063">
    <property type="term" value="F:RNA polymerase binding"/>
    <property type="evidence" value="ECO:0007669"/>
    <property type="project" value="InterPro"/>
</dbReference>
<dbReference type="FunFam" id="3.10.50.30:FF:000001">
    <property type="entry name" value="Transcription elongation factor GreA"/>
    <property type="match status" value="1"/>
</dbReference>
<organism evidence="7 8">
    <name type="scientific">Geoalkalibacter ferrihydriticus</name>
    <dbReference type="NCBI Taxonomy" id="392333"/>
    <lineage>
        <taxon>Bacteria</taxon>
        <taxon>Pseudomonadati</taxon>
        <taxon>Thermodesulfobacteriota</taxon>
        <taxon>Desulfuromonadia</taxon>
        <taxon>Desulfuromonadales</taxon>
        <taxon>Geoalkalibacteraceae</taxon>
        <taxon>Geoalkalibacter</taxon>
    </lineage>
</organism>
<gene>
    <name evidence="4" type="primary">greB</name>
    <name evidence="7" type="ORF">SAMN05660860_02175</name>
</gene>
<dbReference type="PROSITE" id="PS00830">
    <property type="entry name" value="GREAB_2"/>
    <property type="match status" value="1"/>
</dbReference>
<dbReference type="GO" id="GO:0003677">
    <property type="term" value="F:DNA binding"/>
    <property type="evidence" value="ECO:0007669"/>
    <property type="project" value="UniProtKB-UniRule"/>
</dbReference>
<name>A0A1G9RKF7_9BACT</name>
<dbReference type="FunFam" id="1.10.287.180:FF:000001">
    <property type="entry name" value="Transcription elongation factor GreA"/>
    <property type="match status" value="1"/>
</dbReference>
<dbReference type="HAMAP" id="MF_00105">
    <property type="entry name" value="GreA_GreB"/>
    <property type="match status" value="1"/>
</dbReference>
<keyword evidence="7" id="KW-0251">Elongation factor</keyword>
<dbReference type="InterPro" id="IPR028624">
    <property type="entry name" value="Tscrpt_elong_fac_GreA/B"/>
</dbReference>
<dbReference type="SUPFAM" id="SSF46557">
    <property type="entry name" value="GreA transcript cleavage protein, N-terminal domain"/>
    <property type="match status" value="1"/>
</dbReference>
<evidence type="ECO:0000259" key="5">
    <source>
        <dbReference type="Pfam" id="PF01272"/>
    </source>
</evidence>
<dbReference type="PANTHER" id="PTHR30437:SF6">
    <property type="entry name" value="TRANSCRIPTION ELONGATION FACTOR GREB"/>
    <property type="match status" value="1"/>
</dbReference>
<dbReference type="Pfam" id="PF03449">
    <property type="entry name" value="GreA_GreB_N"/>
    <property type="match status" value="1"/>
</dbReference>
<dbReference type="InterPro" id="IPR006358">
    <property type="entry name" value="Tscrpt_elong_fac_GreB"/>
</dbReference>
<evidence type="ECO:0000313" key="7">
    <source>
        <dbReference type="EMBL" id="SDM23762.1"/>
    </source>
</evidence>
<evidence type="ECO:0000256" key="2">
    <source>
        <dbReference type="ARBA" id="ARBA00023125"/>
    </source>
</evidence>
<evidence type="ECO:0000313" key="8">
    <source>
        <dbReference type="Proteomes" id="UP000182146"/>
    </source>
</evidence>
<evidence type="ECO:0000259" key="6">
    <source>
        <dbReference type="Pfam" id="PF03449"/>
    </source>
</evidence>
<reference evidence="7 8" key="1">
    <citation type="submission" date="2016-10" db="EMBL/GenBank/DDBJ databases">
        <authorList>
            <person name="de Groot N.N."/>
        </authorList>
    </citation>
    <scope>NUCLEOTIDE SEQUENCE [LARGE SCALE GENOMIC DNA]</scope>
    <source>
        <strain evidence="7 8">DSM 17813</strain>
    </source>
</reference>
<keyword evidence="3 4" id="KW-0804">Transcription</keyword>
<dbReference type="GO" id="GO:0006354">
    <property type="term" value="P:DNA-templated transcription elongation"/>
    <property type="evidence" value="ECO:0007669"/>
    <property type="project" value="TreeGrafter"/>
</dbReference>
<dbReference type="AlphaFoldDB" id="A0A1G9RKF7"/>
<proteinExistence type="inferred from homology"/>
<keyword evidence="7" id="KW-0648">Protein biosynthesis</keyword>